<reference evidence="2" key="2">
    <citation type="submission" date="2020-09" db="EMBL/GenBank/DDBJ databases">
        <authorList>
            <person name="Sun Q."/>
            <person name="Zhou Y."/>
        </authorList>
    </citation>
    <scope>NUCLEOTIDE SEQUENCE</scope>
    <source>
        <strain evidence="2">CGMCC 1.15322</strain>
    </source>
</reference>
<dbReference type="Proteomes" id="UP000620596">
    <property type="component" value="Unassembled WGS sequence"/>
</dbReference>
<organism evidence="2 3">
    <name type="scientific">Polaromonas eurypsychrophila</name>
    <dbReference type="NCBI Taxonomy" id="1614635"/>
    <lineage>
        <taxon>Bacteria</taxon>
        <taxon>Pseudomonadati</taxon>
        <taxon>Pseudomonadota</taxon>
        <taxon>Betaproteobacteria</taxon>
        <taxon>Burkholderiales</taxon>
        <taxon>Comamonadaceae</taxon>
        <taxon>Polaromonas</taxon>
    </lineage>
</organism>
<evidence type="ECO:0000313" key="3">
    <source>
        <dbReference type="Proteomes" id="UP000620596"/>
    </source>
</evidence>
<sequence length="478" mass="51212">MRSRGLLPVFSPQALHEAEAARHADPERSGDIRDLRHLTWFSIDNDDTRDLDQLSVAEPLAAGAARLLVAVADVDWLVRPGGAVDKHAAANTTSVYTAAGIFPMLPEVLSTDLTSLHEGQERLAVVVDMLVAADGTVSESSIYRALVLNHAKLTYDAVSAWLDGNGPAPSQMASVPGLEAQVRLHDVLASKLRQWRQSRGALNVNTIAARPVFKDGQLVDLRPDEKNRAKDLIADLMIATNGATARFLVDQGFPSIRRFLQAPRRWDRIVALALNHGVQLPALPDALALDHFLSARRLADPTGFADLSLAVVKLLGSGEYAAAPALPPGAAKAGANGLGHFGLAINDYAHSTAPNRRFPDLVTQRLLKAALASEAPPYSADQLTAIAQHCTLQEDNASKVERQVLKAAAAYLLDGRLGDVFDAIVTGAAAKGTFVRISSPLLEGRMVRGFEGLDVGDTLQVRLVAVDAEKSFIDFERA</sequence>
<dbReference type="GO" id="GO:0003723">
    <property type="term" value="F:RNA binding"/>
    <property type="evidence" value="ECO:0007669"/>
    <property type="project" value="InterPro"/>
</dbReference>
<dbReference type="SMART" id="SM00955">
    <property type="entry name" value="RNB"/>
    <property type="match status" value="1"/>
</dbReference>
<accession>A0A916WJK8</accession>
<dbReference type="SUPFAM" id="SSF50249">
    <property type="entry name" value="Nucleic acid-binding proteins"/>
    <property type="match status" value="1"/>
</dbReference>
<dbReference type="Pfam" id="PF18614">
    <property type="entry name" value="RNase_II_C_S1"/>
    <property type="match status" value="1"/>
</dbReference>
<dbReference type="GO" id="GO:0006402">
    <property type="term" value="P:mRNA catabolic process"/>
    <property type="evidence" value="ECO:0007669"/>
    <property type="project" value="TreeGrafter"/>
</dbReference>
<proteinExistence type="predicted"/>
<keyword evidence="3" id="KW-1185">Reference proteome</keyword>
<gene>
    <name evidence="2" type="ORF">GCM10011496_26170</name>
</gene>
<dbReference type="InterPro" id="IPR001900">
    <property type="entry name" value="RNase_II/R"/>
</dbReference>
<reference evidence="2" key="1">
    <citation type="journal article" date="2014" name="Int. J. Syst. Evol. Microbiol.">
        <title>Complete genome sequence of Corynebacterium casei LMG S-19264T (=DSM 44701T), isolated from a smear-ripened cheese.</title>
        <authorList>
            <consortium name="US DOE Joint Genome Institute (JGI-PGF)"/>
            <person name="Walter F."/>
            <person name="Albersmeier A."/>
            <person name="Kalinowski J."/>
            <person name="Ruckert C."/>
        </authorList>
    </citation>
    <scope>NUCLEOTIDE SEQUENCE</scope>
    <source>
        <strain evidence="2">CGMCC 1.15322</strain>
    </source>
</reference>
<feature type="domain" description="RNB" evidence="1">
    <location>
        <begin position="32"/>
        <end position="373"/>
    </location>
</feature>
<comment type="caution">
    <text evidence="2">The sequence shown here is derived from an EMBL/GenBank/DDBJ whole genome shotgun (WGS) entry which is preliminary data.</text>
</comment>
<evidence type="ECO:0000313" key="2">
    <source>
        <dbReference type="EMBL" id="GGB03977.1"/>
    </source>
</evidence>
<name>A0A916WJK8_9BURK</name>
<protein>
    <submittedName>
        <fullName evidence="2">Ribonuclease II</fullName>
    </submittedName>
</protein>
<dbReference type="GO" id="GO:0004540">
    <property type="term" value="F:RNA nuclease activity"/>
    <property type="evidence" value="ECO:0007669"/>
    <property type="project" value="InterPro"/>
</dbReference>
<dbReference type="InterPro" id="IPR050180">
    <property type="entry name" value="RNR_Ribonuclease"/>
</dbReference>
<dbReference type="PANTHER" id="PTHR23355">
    <property type="entry name" value="RIBONUCLEASE"/>
    <property type="match status" value="1"/>
</dbReference>
<dbReference type="PANTHER" id="PTHR23355:SF37">
    <property type="entry name" value="EXORIBONUCLEASE 2"/>
    <property type="match status" value="1"/>
</dbReference>
<dbReference type="InterPro" id="IPR012340">
    <property type="entry name" value="NA-bd_OB-fold"/>
</dbReference>
<dbReference type="Pfam" id="PF00773">
    <property type="entry name" value="RNB"/>
    <property type="match status" value="1"/>
</dbReference>
<dbReference type="EMBL" id="BMIG01000009">
    <property type="protein sequence ID" value="GGB03977.1"/>
    <property type="molecule type" value="Genomic_DNA"/>
</dbReference>
<dbReference type="InterPro" id="IPR040596">
    <property type="entry name" value="RNase_II_C_S1"/>
</dbReference>
<dbReference type="AlphaFoldDB" id="A0A916WJK8"/>
<evidence type="ECO:0000259" key="1">
    <source>
        <dbReference type="SMART" id="SM00955"/>
    </source>
</evidence>
<dbReference type="GO" id="GO:0005829">
    <property type="term" value="C:cytosol"/>
    <property type="evidence" value="ECO:0007669"/>
    <property type="project" value="TreeGrafter"/>
</dbReference>